<comment type="caution">
    <text evidence="11">The sequence shown here is derived from an EMBL/GenBank/DDBJ whole genome shotgun (WGS) entry which is preliminary data.</text>
</comment>
<dbReference type="SUPFAM" id="SSF55785">
    <property type="entry name" value="PYP-like sensor domain (PAS domain)"/>
    <property type="match status" value="1"/>
</dbReference>
<evidence type="ECO:0000256" key="1">
    <source>
        <dbReference type="ARBA" id="ARBA00000085"/>
    </source>
</evidence>
<dbReference type="InterPro" id="IPR003661">
    <property type="entry name" value="HisK_dim/P_dom"/>
</dbReference>
<keyword evidence="8 9" id="KW-0472">Membrane</keyword>
<feature type="transmembrane region" description="Helical" evidence="9">
    <location>
        <begin position="6"/>
        <end position="32"/>
    </location>
</feature>
<dbReference type="FunFam" id="1.10.287.130:FF:000001">
    <property type="entry name" value="Two-component sensor histidine kinase"/>
    <property type="match status" value="1"/>
</dbReference>
<dbReference type="GO" id="GO:0005886">
    <property type="term" value="C:plasma membrane"/>
    <property type="evidence" value="ECO:0007669"/>
    <property type="project" value="TreeGrafter"/>
</dbReference>
<dbReference type="CDD" id="cd00075">
    <property type="entry name" value="HATPase"/>
    <property type="match status" value="1"/>
</dbReference>
<dbReference type="Gene3D" id="3.30.565.10">
    <property type="entry name" value="Histidine kinase-like ATPase, C-terminal domain"/>
    <property type="match status" value="1"/>
</dbReference>
<dbReference type="FunFam" id="3.30.565.10:FF:000006">
    <property type="entry name" value="Sensor histidine kinase WalK"/>
    <property type="match status" value="1"/>
</dbReference>
<dbReference type="PROSITE" id="PS50109">
    <property type="entry name" value="HIS_KIN"/>
    <property type="match status" value="1"/>
</dbReference>
<dbReference type="InterPro" id="IPR050351">
    <property type="entry name" value="BphY/WalK/GraS-like"/>
</dbReference>
<evidence type="ECO:0000259" key="10">
    <source>
        <dbReference type="PROSITE" id="PS50109"/>
    </source>
</evidence>
<keyword evidence="6 11" id="KW-0418">Kinase</keyword>
<evidence type="ECO:0000256" key="7">
    <source>
        <dbReference type="ARBA" id="ARBA00023012"/>
    </source>
</evidence>
<dbReference type="Gene3D" id="3.30.450.20">
    <property type="entry name" value="PAS domain"/>
    <property type="match status" value="1"/>
</dbReference>
<dbReference type="InterPro" id="IPR005467">
    <property type="entry name" value="His_kinase_dom"/>
</dbReference>
<reference evidence="11 12" key="1">
    <citation type="submission" date="2020-04" db="EMBL/GenBank/DDBJ databases">
        <title>MicrobeNet Type strains.</title>
        <authorList>
            <person name="Nicholson A.C."/>
        </authorList>
    </citation>
    <scope>NUCLEOTIDE SEQUENCE [LARGE SCALE GENOMIC DNA]</scope>
    <source>
        <strain evidence="11 12">DSM 22768</strain>
    </source>
</reference>
<dbReference type="PRINTS" id="PR00344">
    <property type="entry name" value="BCTRLSENSOR"/>
</dbReference>
<evidence type="ECO:0000256" key="8">
    <source>
        <dbReference type="ARBA" id="ARBA00023136"/>
    </source>
</evidence>
<dbReference type="Proteomes" id="UP000532121">
    <property type="component" value="Unassembled WGS sequence"/>
</dbReference>
<evidence type="ECO:0000256" key="5">
    <source>
        <dbReference type="ARBA" id="ARBA00022679"/>
    </source>
</evidence>
<evidence type="ECO:0000313" key="11">
    <source>
        <dbReference type="EMBL" id="NMD48700.1"/>
    </source>
</evidence>
<evidence type="ECO:0000313" key="12">
    <source>
        <dbReference type="Proteomes" id="UP000532121"/>
    </source>
</evidence>
<dbReference type="RefSeq" id="WP_193523159.1">
    <property type="nucleotide sequence ID" value="NZ_JABASA010000005.1"/>
</dbReference>
<evidence type="ECO:0000256" key="4">
    <source>
        <dbReference type="ARBA" id="ARBA00022553"/>
    </source>
</evidence>
<sequence length="555" mass="62370">MTKKLFWSILSANIGVFLSSLILIMGVLYHYFTEVEIEQLQTQTALAAQGISLDGEDYFDSLKTSNVRITWVDNTGKVLHDTKSNPAKMSNHGNREEIKEALKDGYGESTRYSSTLTQRSLYVAQRLDNGTIVRLSVTQHSILLLLLGMLQPMILIVVLAVLLSILVARYTAKKLVLPLNRLNLEEPLANDVYEELSPLLRRIDQHQKELQKQDDLLTRRKQEFDTIISKIREGMILLDEKRSIISINTAAMQLFQTDKGCLGKDILEITRDIALNQLLEEGLTGKKTEGLIAFGKDSYRVLIRPITADSRVTGVMILLFDVTEQLQAENMRREFTANVSHELKTPLHLIAGYSEMLTNDLVSSQDVQQFSEKIYIESQRMIQLVEDIINLSHLDESSQVRMESVDLYQVAKNVLDTLSSKATQKKVSLNLSGQTALVTGNPALLHSVIYNLCDNAIKYNREHGEVFVSVKPQQDTVILEVKDTGIGIDDNEQERIFERFYRVDKSRSKKVGGTGLGLSIVKHALQIHGAAITVQSIQGQGTTMTVTFKGESREC</sequence>
<comment type="subcellular location">
    <subcellularLocation>
        <location evidence="2">Membrane</location>
    </subcellularLocation>
</comment>
<dbReference type="GO" id="GO:0000155">
    <property type="term" value="F:phosphorelay sensor kinase activity"/>
    <property type="evidence" value="ECO:0007669"/>
    <property type="project" value="InterPro"/>
</dbReference>
<dbReference type="Pfam" id="PF00512">
    <property type="entry name" value="HisKA"/>
    <property type="match status" value="1"/>
</dbReference>
<gene>
    <name evidence="11" type="ORF">HHO37_03180</name>
</gene>
<keyword evidence="7" id="KW-0902">Two-component regulatory system</keyword>
<dbReference type="InterPro" id="IPR004358">
    <property type="entry name" value="Sig_transdc_His_kin-like_C"/>
</dbReference>
<dbReference type="InterPro" id="IPR003594">
    <property type="entry name" value="HATPase_dom"/>
</dbReference>
<evidence type="ECO:0000256" key="3">
    <source>
        <dbReference type="ARBA" id="ARBA00012438"/>
    </source>
</evidence>
<dbReference type="Pfam" id="PF02518">
    <property type="entry name" value="HATPase_c"/>
    <property type="match status" value="1"/>
</dbReference>
<dbReference type="CDD" id="cd00082">
    <property type="entry name" value="HisKA"/>
    <property type="match status" value="1"/>
</dbReference>
<dbReference type="GO" id="GO:0016036">
    <property type="term" value="P:cellular response to phosphate starvation"/>
    <property type="evidence" value="ECO:0007669"/>
    <property type="project" value="TreeGrafter"/>
</dbReference>
<dbReference type="SMART" id="SM00387">
    <property type="entry name" value="HATPase_c"/>
    <property type="match status" value="1"/>
</dbReference>
<comment type="catalytic activity">
    <reaction evidence="1">
        <text>ATP + protein L-histidine = ADP + protein N-phospho-L-histidine.</text>
        <dbReference type="EC" id="2.7.13.3"/>
    </reaction>
</comment>
<dbReference type="EC" id="2.7.13.3" evidence="3"/>
<dbReference type="PANTHER" id="PTHR45453">
    <property type="entry name" value="PHOSPHATE REGULON SENSOR PROTEIN PHOR"/>
    <property type="match status" value="1"/>
</dbReference>
<dbReference type="EMBL" id="JABASA010000005">
    <property type="protein sequence ID" value="NMD48700.1"/>
    <property type="molecule type" value="Genomic_DNA"/>
</dbReference>
<keyword evidence="5" id="KW-0808">Transferase</keyword>
<dbReference type="Gene3D" id="1.10.287.130">
    <property type="match status" value="1"/>
</dbReference>
<dbReference type="InterPro" id="IPR036097">
    <property type="entry name" value="HisK_dim/P_sf"/>
</dbReference>
<dbReference type="SUPFAM" id="SSF47384">
    <property type="entry name" value="Homodimeric domain of signal transducing histidine kinase"/>
    <property type="match status" value="1"/>
</dbReference>
<evidence type="ECO:0000256" key="2">
    <source>
        <dbReference type="ARBA" id="ARBA00004370"/>
    </source>
</evidence>
<keyword evidence="9" id="KW-0812">Transmembrane</keyword>
<accession>A0A7X9QH29</accession>
<protein>
    <recommendedName>
        <fullName evidence="3">histidine kinase</fullName>
        <ecNumber evidence="3">2.7.13.3</ecNumber>
    </recommendedName>
</protein>
<feature type="domain" description="Histidine kinase" evidence="10">
    <location>
        <begin position="338"/>
        <end position="552"/>
    </location>
</feature>
<organism evidence="11 12">
    <name type="scientific">Streptococcus ratti</name>
    <dbReference type="NCBI Taxonomy" id="1341"/>
    <lineage>
        <taxon>Bacteria</taxon>
        <taxon>Bacillati</taxon>
        <taxon>Bacillota</taxon>
        <taxon>Bacilli</taxon>
        <taxon>Lactobacillales</taxon>
        <taxon>Streptococcaceae</taxon>
        <taxon>Streptococcus</taxon>
    </lineage>
</organism>
<evidence type="ECO:0000256" key="9">
    <source>
        <dbReference type="SAM" id="Phobius"/>
    </source>
</evidence>
<dbReference type="AlphaFoldDB" id="A0A7X9QH29"/>
<keyword evidence="9" id="KW-1133">Transmembrane helix</keyword>
<keyword evidence="4" id="KW-0597">Phosphoprotein</keyword>
<evidence type="ECO:0000256" key="6">
    <source>
        <dbReference type="ARBA" id="ARBA00022777"/>
    </source>
</evidence>
<dbReference type="SMART" id="SM00388">
    <property type="entry name" value="HisKA"/>
    <property type="match status" value="1"/>
</dbReference>
<feature type="transmembrane region" description="Helical" evidence="9">
    <location>
        <begin position="142"/>
        <end position="168"/>
    </location>
</feature>
<dbReference type="SUPFAM" id="SSF55874">
    <property type="entry name" value="ATPase domain of HSP90 chaperone/DNA topoisomerase II/histidine kinase"/>
    <property type="match status" value="1"/>
</dbReference>
<dbReference type="PANTHER" id="PTHR45453:SF1">
    <property type="entry name" value="PHOSPHATE REGULON SENSOR PROTEIN PHOR"/>
    <property type="match status" value="1"/>
</dbReference>
<dbReference type="InterPro" id="IPR035965">
    <property type="entry name" value="PAS-like_dom_sf"/>
</dbReference>
<proteinExistence type="predicted"/>
<name>A0A7X9QH29_STRRT</name>
<dbReference type="GO" id="GO:0004721">
    <property type="term" value="F:phosphoprotein phosphatase activity"/>
    <property type="evidence" value="ECO:0007669"/>
    <property type="project" value="TreeGrafter"/>
</dbReference>
<dbReference type="InterPro" id="IPR036890">
    <property type="entry name" value="HATPase_C_sf"/>
</dbReference>